<dbReference type="EMBL" id="RDQH01000341">
    <property type="protein sequence ID" value="RXH75065.1"/>
    <property type="molecule type" value="Genomic_DNA"/>
</dbReference>
<accession>A0A498HZL6</accession>
<gene>
    <name evidence="1" type="ORF">DVH24_029786</name>
</gene>
<proteinExistence type="predicted"/>
<evidence type="ECO:0000313" key="1">
    <source>
        <dbReference type="EMBL" id="RXH75065.1"/>
    </source>
</evidence>
<sequence length="89" mass="10109">MIAHCSSIGIPICLEANFAWLTRATWKNRHGWEPWCWFSTVMSHSDRSMAAGSRGASTHNYENRVGVGLGQVVCSKRNRTTRSVMFGYW</sequence>
<organism evidence="1 2">
    <name type="scientific">Malus domestica</name>
    <name type="common">Apple</name>
    <name type="synonym">Pyrus malus</name>
    <dbReference type="NCBI Taxonomy" id="3750"/>
    <lineage>
        <taxon>Eukaryota</taxon>
        <taxon>Viridiplantae</taxon>
        <taxon>Streptophyta</taxon>
        <taxon>Embryophyta</taxon>
        <taxon>Tracheophyta</taxon>
        <taxon>Spermatophyta</taxon>
        <taxon>Magnoliopsida</taxon>
        <taxon>eudicotyledons</taxon>
        <taxon>Gunneridae</taxon>
        <taxon>Pentapetalae</taxon>
        <taxon>rosids</taxon>
        <taxon>fabids</taxon>
        <taxon>Rosales</taxon>
        <taxon>Rosaceae</taxon>
        <taxon>Amygdaloideae</taxon>
        <taxon>Maleae</taxon>
        <taxon>Malus</taxon>
    </lineage>
</organism>
<evidence type="ECO:0000313" key="2">
    <source>
        <dbReference type="Proteomes" id="UP000290289"/>
    </source>
</evidence>
<reference evidence="1 2" key="1">
    <citation type="submission" date="2018-10" db="EMBL/GenBank/DDBJ databases">
        <title>A high-quality apple genome assembly.</title>
        <authorList>
            <person name="Hu J."/>
        </authorList>
    </citation>
    <scope>NUCLEOTIDE SEQUENCE [LARGE SCALE GENOMIC DNA]</scope>
    <source>
        <strain evidence="2">cv. HFTH1</strain>
        <tissue evidence="1">Young leaf</tissue>
    </source>
</reference>
<dbReference type="AlphaFoldDB" id="A0A498HZL6"/>
<keyword evidence="2" id="KW-1185">Reference proteome</keyword>
<dbReference type="Proteomes" id="UP000290289">
    <property type="component" value="Chromosome 15"/>
</dbReference>
<comment type="caution">
    <text evidence="1">The sequence shown here is derived from an EMBL/GenBank/DDBJ whole genome shotgun (WGS) entry which is preliminary data.</text>
</comment>
<name>A0A498HZL6_MALDO</name>
<protein>
    <submittedName>
        <fullName evidence="1">Uncharacterized protein</fullName>
    </submittedName>
</protein>